<keyword evidence="2" id="KW-0597">Phosphoprotein</keyword>
<dbReference type="InterPro" id="IPR052016">
    <property type="entry name" value="Bact_Sigma-Reg"/>
</dbReference>
<dbReference type="SUPFAM" id="SSF52172">
    <property type="entry name" value="CheY-like"/>
    <property type="match status" value="1"/>
</dbReference>
<dbReference type="Gene3D" id="3.60.40.10">
    <property type="entry name" value="PPM-type phosphatase domain"/>
    <property type="match status" value="1"/>
</dbReference>
<dbReference type="InterPro" id="IPR001789">
    <property type="entry name" value="Sig_transdc_resp-reg_receiver"/>
</dbReference>
<proteinExistence type="predicted"/>
<dbReference type="PANTHER" id="PTHR43156">
    <property type="entry name" value="STAGE II SPORULATION PROTEIN E-RELATED"/>
    <property type="match status" value="1"/>
</dbReference>
<dbReference type="InterPro" id="IPR001932">
    <property type="entry name" value="PPM-type_phosphatase-like_dom"/>
</dbReference>
<dbReference type="Gene3D" id="3.40.50.2300">
    <property type="match status" value="1"/>
</dbReference>
<reference evidence="4 5" key="1">
    <citation type="submission" date="2017-07" db="EMBL/GenBank/DDBJ databases">
        <title>Genome Sequence of Antarctobacter heliothermus Strain SMS3 Isolated from a culture of the Diatom Skeletonema marinoi.</title>
        <authorList>
            <person name="Topel M."/>
            <person name="Pinder M.I.M."/>
            <person name="Johansson O.N."/>
            <person name="Kourtchenko O."/>
            <person name="Godhe A."/>
            <person name="Clarke A.K."/>
        </authorList>
    </citation>
    <scope>NUCLEOTIDE SEQUENCE [LARGE SCALE GENOMIC DNA]</scope>
    <source>
        <strain evidence="4 5">SMS3</strain>
    </source>
</reference>
<dbReference type="CDD" id="cd17574">
    <property type="entry name" value="REC_OmpR"/>
    <property type="match status" value="1"/>
</dbReference>
<evidence type="ECO:0000313" key="5">
    <source>
        <dbReference type="Proteomes" id="UP000203589"/>
    </source>
</evidence>
<protein>
    <submittedName>
        <fullName evidence="4">Transcriptional regulatory protein WalR</fullName>
    </submittedName>
</protein>
<gene>
    <name evidence="4" type="ORF">ANTHELSMS3_01009</name>
</gene>
<dbReference type="EMBL" id="CP022540">
    <property type="protein sequence ID" value="ASP19725.1"/>
    <property type="molecule type" value="Genomic_DNA"/>
</dbReference>
<feature type="modified residue" description="4-aspartylphosphate" evidence="2">
    <location>
        <position position="75"/>
    </location>
</feature>
<dbReference type="GO" id="GO:0016791">
    <property type="term" value="F:phosphatase activity"/>
    <property type="evidence" value="ECO:0007669"/>
    <property type="project" value="TreeGrafter"/>
</dbReference>
<dbReference type="InterPro" id="IPR011006">
    <property type="entry name" value="CheY-like_superfamily"/>
</dbReference>
<dbReference type="PANTHER" id="PTHR43156:SF2">
    <property type="entry name" value="STAGE II SPORULATION PROTEIN E"/>
    <property type="match status" value="1"/>
</dbReference>
<dbReference type="InterPro" id="IPR036457">
    <property type="entry name" value="PPM-type-like_dom_sf"/>
</dbReference>
<name>A0A222E0I1_9RHOB</name>
<dbReference type="KEGG" id="aht:ANTHELSMS3_01009"/>
<evidence type="ECO:0000259" key="3">
    <source>
        <dbReference type="PROSITE" id="PS50110"/>
    </source>
</evidence>
<dbReference type="SMART" id="SM00448">
    <property type="entry name" value="REC"/>
    <property type="match status" value="1"/>
</dbReference>
<accession>A0A222E0I1</accession>
<evidence type="ECO:0000313" key="4">
    <source>
        <dbReference type="EMBL" id="ASP19725.1"/>
    </source>
</evidence>
<dbReference type="SMART" id="SM00331">
    <property type="entry name" value="PP2C_SIG"/>
    <property type="match status" value="1"/>
</dbReference>
<organism evidence="4 5">
    <name type="scientific">Antarctobacter heliothermus</name>
    <dbReference type="NCBI Taxonomy" id="74033"/>
    <lineage>
        <taxon>Bacteria</taxon>
        <taxon>Pseudomonadati</taxon>
        <taxon>Pseudomonadota</taxon>
        <taxon>Alphaproteobacteria</taxon>
        <taxon>Rhodobacterales</taxon>
        <taxon>Roseobacteraceae</taxon>
        <taxon>Antarctobacter</taxon>
    </lineage>
</organism>
<evidence type="ECO:0000256" key="2">
    <source>
        <dbReference type="PROSITE-ProRule" id="PRU00169"/>
    </source>
</evidence>
<dbReference type="Pfam" id="PF00072">
    <property type="entry name" value="Response_reg"/>
    <property type="match status" value="1"/>
</dbReference>
<keyword evidence="5" id="KW-1185">Reference proteome</keyword>
<feature type="domain" description="Response regulatory" evidence="3">
    <location>
        <begin position="26"/>
        <end position="142"/>
    </location>
</feature>
<dbReference type="GO" id="GO:0000160">
    <property type="term" value="P:phosphorelay signal transduction system"/>
    <property type="evidence" value="ECO:0007669"/>
    <property type="project" value="InterPro"/>
</dbReference>
<dbReference type="SUPFAM" id="SSF81606">
    <property type="entry name" value="PP2C-like"/>
    <property type="match status" value="1"/>
</dbReference>
<dbReference type="OrthoDB" id="9811749at2"/>
<sequence length="436" mass="48482">MIFRKGSALQTQRKGIPSEVTGAIQRVLVVDDSRAQLKMVETMVRRWGYEVLTAESGQAALDICRQLPPDLVLSDWMMPGMTGLEFCRHFRELQNEGYGYFILLTSKSEKGDIAEGLDAGADDFLTKPVNAPELRARITAGERIVSMERQLSEKNRQVSEAFEELREIHTAIDNDLRQARTIQQSLVPERMTEILTSRVSLLLRPCGHVGGDLVGMFKPGFGRLGLYNIDVSGHGITSAMVTARVAGYLSSSFPEQNIALERRFDRFYAMREPAETARMLNQRLSADPGVEEYLTLAYVAADLSSGRMRMVQAGHSPALLLHPDGSHRFIGDGGLPIGLVDEVSYDQHDFTMNSGDLLLLYSDGFTEAVMKNGEMLGEDGLVRIFRDSVRCGDGPDILEDMYWRFTSQMENADKLGDDVSAALLEFDVLKNSRGPN</sequence>
<dbReference type="PROSITE" id="PS50110">
    <property type="entry name" value="RESPONSE_REGULATORY"/>
    <property type="match status" value="1"/>
</dbReference>
<keyword evidence="1" id="KW-0378">Hydrolase</keyword>
<dbReference type="Pfam" id="PF07228">
    <property type="entry name" value="SpoIIE"/>
    <property type="match status" value="1"/>
</dbReference>
<dbReference type="AlphaFoldDB" id="A0A222E0I1"/>
<evidence type="ECO:0000256" key="1">
    <source>
        <dbReference type="ARBA" id="ARBA00022801"/>
    </source>
</evidence>
<dbReference type="Proteomes" id="UP000203589">
    <property type="component" value="Chromosome"/>
</dbReference>